<name>A0A1F7XBE3_9BACT</name>
<evidence type="ECO:0000256" key="5">
    <source>
        <dbReference type="ARBA" id="ARBA00022692"/>
    </source>
</evidence>
<evidence type="ECO:0000256" key="7">
    <source>
        <dbReference type="ARBA" id="ARBA00023136"/>
    </source>
</evidence>
<dbReference type="AlphaFoldDB" id="A0A1F7XBE3"/>
<gene>
    <name evidence="9" type="ORF">A2Z22_03225</name>
</gene>
<dbReference type="GO" id="GO:0005886">
    <property type="term" value="C:plasma membrane"/>
    <property type="evidence" value="ECO:0007669"/>
    <property type="project" value="UniProtKB-SubCell"/>
</dbReference>
<proteinExistence type="predicted"/>
<feature type="transmembrane region" description="Helical" evidence="8">
    <location>
        <begin position="325"/>
        <end position="341"/>
    </location>
</feature>
<keyword evidence="4" id="KW-0808">Transferase</keyword>
<evidence type="ECO:0000256" key="6">
    <source>
        <dbReference type="ARBA" id="ARBA00022989"/>
    </source>
</evidence>
<feature type="transmembrane region" description="Helical" evidence="8">
    <location>
        <begin position="219"/>
        <end position="237"/>
    </location>
</feature>
<keyword evidence="7 8" id="KW-0472">Membrane</keyword>
<evidence type="ECO:0000256" key="3">
    <source>
        <dbReference type="ARBA" id="ARBA00022676"/>
    </source>
</evidence>
<dbReference type="EMBL" id="MGFS01000003">
    <property type="protein sequence ID" value="OGM12079.1"/>
    <property type="molecule type" value="Genomic_DNA"/>
</dbReference>
<keyword evidence="3" id="KW-0328">Glycosyltransferase</keyword>
<feature type="transmembrane region" description="Helical" evidence="8">
    <location>
        <begin position="70"/>
        <end position="90"/>
    </location>
</feature>
<sequence length="511" mass="59052">MDTKQLRDLLKTFIQENKFFILIFLIGLFLRVYKLSSFFQFSHEQDLQAWIVKDILVDHHPRLIGQETSITGFFIGPLYYYMLIPFFFLFNMDPRASIIPITFISLATIVSVYYIYTKLFGKKVGEIGSFIYAISPAIVFLDRWAVPTQPTLLWSIWFYYCLIQFARGNFKPIPILIVLIGLIWHIHVAFVPLLLLVPIALFLGKRGIVIGLKNINRKSLILSLIIFLVLLIPFVAFEFRHNFQQVKGFLGVNDFSLGQAKELREGYYKVEVITEYINRVVWSPLFNQVNPKNPTLVKIPIMLFVFLGLVYFLSYKKLIPKNETVLLYLWFVIVFLGQMISKRIISDYYFNNLITLSLMVFSLVFYQVYLSKSGKRLILIIGIAFLLLGISKVVFKDTSIQEFANRKDVVEFIVEDMKKNGYQCSGINFIGDISVRYGYRYLTLWKGVNQITPGDSVPVYSIVQPFSISESEVVFISGNIGVILPQDPQTPDQSICYDPERQLLPLNGFVN</sequence>
<evidence type="ECO:0000313" key="10">
    <source>
        <dbReference type="Proteomes" id="UP000177053"/>
    </source>
</evidence>
<evidence type="ECO:0000313" key="9">
    <source>
        <dbReference type="EMBL" id="OGM12079.1"/>
    </source>
</evidence>
<feature type="transmembrane region" description="Helical" evidence="8">
    <location>
        <begin position="97"/>
        <end position="115"/>
    </location>
</feature>
<dbReference type="InterPro" id="IPR050297">
    <property type="entry name" value="LipidA_mod_glycosyltrf_83"/>
</dbReference>
<organism evidence="9 10">
    <name type="scientific">Candidatus Woesebacteria bacterium RBG_16_34_12</name>
    <dbReference type="NCBI Taxonomy" id="1802480"/>
    <lineage>
        <taxon>Bacteria</taxon>
        <taxon>Candidatus Woeseibacteriota</taxon>
    </lineage>
</organism>
<reference evidence="9 10" key="1">
    <citation type="journal article" date="2016" name="Nat. Commun.">
        <title>Thousands of microbial genomes shed light on interconnected biogeochemical processes in an aquifer system.</title>
        <authorList>
            <person name="Anantharaman K."/>
            <person name="Brown C.T."/>
            <person name="Hug L.A."/>
            <person name="Sharon I."/>
            <person name="Castelle C.J."/>
            <person name="Probst A.J."/>
            <person name="Thomas B.C."/>
            <person name="Singh A."/>
            <person name="Wilkins M.J."/>
            <person name="Karaoz U."/>
            <person name="Brodie E.L."/>
            <person name="Williams K.H."/>
            <person name="Hubbard S.S."/>
            <person name="Banfield J.F."/>
        </authorList>
    </citation>
    <scope>NUCLEOTIDE SEQUENCE [LARGE SCALE GENOMIC DNA]</scope>
</reference>
<feature type="transmembrane region" description="Helical" evidence="8">
    <location>
        <begin position="295"/>
        <end position="313"/>
    </location>
</feature>
<keyword evidence="5 8" id="KW-0812">Transmembrane</keyword>
<dbReference type="GO" id="GO:0016763">
    <property type="term" value="F:pentosyltransferase activity"/>
    <property type="evidence" value="ECO:0007669"/>
    <property type="project" value="TreeGrafter"/>
</dbReference>
<feature type="transmembrane region" description="Helical" evidence="8">
    <location>
        <begin position="377"/>
        <end position="395"/>
    </location>
</feature>
<accession>A0A1F7XBE3</accession>
<evidence type="ECO:0000256" key="4">
    <source>
        <dbReference type="ARBA" id="ARBA00022679"/>
    </source>
</evidence>
<dbReference type="GO" id="GO:0009103">
    <property type="term" value="P:lipopolysaccharide biosynthetic process"/>
    <property type="evidence" value="ECO:0007669"/>
    <property type="project" value="UniProtKB-ARBA"/>
</dbReference>
<keyword evidence="2" id="KW-1003">Cell membrane</keyword>
<evidence type="ECO:0000256" key="1">
    <source>
        <dbReference type="ARBA" id="ARBA00004651"/>
    </source>
</evidence>
<evidence type="ECO:0000256" key="8">
    <source>
        <dbReference type="SAM" id="Phobius"/>
    </source>
</evidence>
<comment type="caution">
    <text evidence="9">The sequence shown here is derived from an EMBL/GenBank/DDBJ whole genome shotgun (WGS) entry which is preliminary data.</text>
</comment>
<dbReference type="PANTHER" id="PTHR33908">
    <property type="entry name" value="MANNOSYLTRANSFERASE YKCB-RELATED"/>
    <property type="match status" value="1"/>
</dbReference>
<keyword evidence="6 8" id="KW-1133">Transmembrane helix</keyword>
<feature type="transmembrane region" description="Helical" evidence="8">
    <location>
        <begin position="176"/>
        <end position="203"/>
    </location>
</feature>
<feature type="transmembrane region" description="Helical" evidence="8">
    <location>
        <begin position="152"/>
        <end position="170"/>
    </location>
</feature>
<protein>
    <submittedName>
        <fullName evidence="9">Uncharacterized protein</fullName>
    </submittedName>
</protein>
<dbReference type="Proteomes" id="UP000177053">
    <property type="component" value="Unassembled WGS sequence"/>
</dbReference>
<feature type="transmembrane region" description="Helical" evidence="8">
    <location>
        <begin position="353"/>
        <end position="370"/>
    </location>
</feature>
<dbReference type="GO" id="GO:0010041">
    <property type="term" value="P:response to iron(III) ion"/>
    <property type="evidence" value="ECO:0007669"/>
    <property type="project" value="TreeGrafter"/>
</dbReference>
<comment type="subcellular location">
    <subcellularLocation>
        <location evidence="1">Cell membrane</location>
        <topology evidence="1">Multi-pass membrane protein</topology>
    </subcellularLocation>
</comment>
<evidence type="ECO:0000256" key="2">
    <source>
        <dbReference type="ARBA" id="ARBA00022475"/>
    </source>
</evidence>
<feature type="transmembrane region" description="Helical" evidence="8">
    <location>
        <begin position="20"/>
        <end position="41"/>
    </location>
</feature>
<dbReference type="PANTHER" id="PTHR33908:SF3">
    <property type="entry name" value="UNDECAPRENYL PHOSPHATE-ALPHA-4-AMINO-4-DEOXY-L-ARABINOSE ARABINOSYL TRANSFERASE"/>
    <property type="match status" value="1"/>
</dbReference>